<dbReference type="Proteomes" id="UP001519309">
    <property type="component" value="Unassembled WGS sequence"/>
</dbReference>
<evidence type="ECO:0000313" key="1">
    <source>
        <dbReference type="EMBL" id="MBP2055773.1"/>
    </source>
</evidence>
<dbReference type="EMBL" id="JAGGLP010000033">
    <property type="protein sequence ID" value="MBP2055773.1"/>
    <property type="molecule type" value="Genomic_DNA"/>
</dbReference>
<reference evidence="1 2" key="1">
    <citation type="submission" date="2021-03" db="EMBL/GenBank/DDBJ databases">
        <title>Genomic Encyclopedia of Type Strains, Phase IV (KMG-IV): sequencing the most valuable type-strain genomes for metagenomic binning, comparative biology and taxonomic classification.</title>
        <authorList>
            <person name="Goeker M."/>
        </authorList>
    </citation>
    <scope>NUCLEOTIDE SEQUENCE [LARGE SCALE GENOMIC DNA]</scope>
    <source>
        <strain evidence="1 2">DSM 40499</strain>
    </source>
</reference>
<name>A0ABS4M7Y9_9ACTN</name>
<keyword evidence="2" id="KW-1185">Reference proteome</keyword>
<comment type="caution">
    <text evidence="1">The sequence shown here is derived from an EMBL/GenBank/DDBJ whole genome shotgun (WGS) entry which is preliminary data.</text>
</comment>
<evidence type="ECO:0000313" key="2">
    <source>
        <dbReference type="Proteomes" id="UP001519309"/>
    </source>
</evidence>
<sequence length="48" mass="5539">MSYVSLLRQRPVLALWLAETVSVFGDRFFTLALAWTAWQRSGSPRRTP</sequence>
<evidence type="ECO:0008006" key="3">
    <source>
        <dbReference type="Google" id="ProtNLM"/>
    </source>
</evidence>
<dbReference type="RefSeq" id="WP_159400068.1">
    <property type="nucleotide sequence ID" value="NZ_CP016279.1"/>
</dbReference>
<organism evidence="1 2">
    <name type="scientific">Streptomyces griseochromogenes</name>
    <dbReference type="NCBI Taxonomy" id="68214"/>
    <lineage>
        <taxon>Bacteria</taxon>
        <taxon>Bacillati</taxon>
        <taxon>Actinomycetota</taxon>
        <taxon>Actinomycetes</taxon>
        <taxon>Kitasatosporales</taxon>
        <taxon>Streptomycetaceae</taxon>
        <taxon>Streptomyces</taxon>
    </lineage>
</organism>
<protein>
    <recommendedName>
        <fullName evidence="3">Major facilitator superfamily (MFS) profile domain-containing protein</fullName>
    </recommendedName>
</protein>
<gene>
    <name evidence="1" type="ORF">J2Z21_008789</name>
</gene>
<accession>A0ABS4M7Y9</accession>
<proteinExistence type="predicted"/>